<comment type="caution">
    <text evidence="1">The sequence shown here is derived from an EMBL/GenBank/DDBJ whole genome shotgun (WGS) entry which is preliminary data.</text>
</comment>
<accession>A0AAN7UC32</accession>
<sequence length="487" mass="53506">MRFSKNANLSTDTFSCVAVIASNDDYSDTSILALFDCIGNFRSRGIKHAYEAEQRKVLFQLGIMSRSLSGVDQGVRSDVIQASKSNHSKTTVTIVNHLFHKKIIELFAERNSFAISSNQRMCTSLDDRLRGTLNKEFLLLAILDKHGHTLPVSREFESGKAGILLFIPSTGVVNTVFRFCLDRSTRTKLFSKDSQCTFSSRSGIIHKLGIVAKSSNLIHLVDCARRLNQILSYLAILFDSALGGECSALDIEFIKITTILTNVDHFVNAHLTFGDSRNTKRDGNLEIIDSTLGPVSVARISKVGYVDQPYKDTDDSDNLSKSVAEVVEFLLQRCGLRNLGSDALMNVADGGVGSSQDDHSFRTSSHYGCSREEHVRLVLKHSLLVSDNICMILANTLTLACQDGLVNSEAVAFDGNNPTIGRDAVTNGDRDDISWYKLFSLDTRDMSVSNDTCDIGGVFLESGDGFLGTAFLRHANNGIENENSQDL</sequence>
<protein>
    <submittedName>
        <fullName evidence="1">Uncharacterized protein</fullName>
    </submittedName>
</protein>
<dbReference type="Proteomes" id="UP001305414">
    <property type="component" value="Unassembled WGS sequence"/>
</dbReference>
<keyword evidence="2" id="KW-1185">Reference proteome</keyword>
<gene>
    <name evidence="1" type="ORF">RRF57_000402</name>
</gene>
<evidence type="ECO:0000313" key="1">
    <source>
        <dbReference type="EMBL" id="KAK5624687.1"/>
    </source>
</evidence>
<dbReference type="AntiFam" id="ANF00085">
    <property type="entry name" value="Shadow ORF (opposite pacL)"/>
</dbReference>
<name>A0AAN7UC32_9PEZI</name>
<evidence type="ECO:0000313" key="2">
    <source>
        <dbReference type="Proteomes" id="UP001305414"/>
    </source>
</evidence>
<reference evidence="1 2" key="1">
    <citation type="submission" date="2023-10" db="EMBL/GenBank/DDBJ databases">
        <title>Draft genome sequence of Xylaria bambusicola isolate GMP-LS, the root and basal stem rot pathogen of sugarcane in Indonesia.</title>
        <authorList>
            <person name="Selvaraj P."/>
            <person name="Muralishankar V."/>
            <person name="Muruganantham S."/>
            <person name="Sp S."/>
            <person name="Haryani S."/>
            <person name="Lau K.J.X."/>
            <person name="Naqvi N.I."/>
        </authorList>
    </citation>
    <scope>NUCLEOTIDE SEQUENCE [LARGE SCALE GENOMIC DNA]</scope>
    <source>
        <strain evidence="1">GMP-LS</strain>
    </source>
</reference>
<proteinExistence type="predicted"/>
<dbReference type="EMBL" id="JAWHQM010000001">
    <property type="protein sequence ID" value="KAK5624687.1"/>
    <property type="molecule type" value="Genomic_DNA"/>
</dbReference>
<dbReference type="AlphaFoldDB" id="A0AAN7UC32"/>
<organism evidence="1 2">
    <name type="scientific">Xylaria bambusicola</name>
    <dbReference type="NCBI Taxonomy" id="326684"/>
    <lineage>
        <taxon>Eukaryota</taxon>
        <taxon>Fungi</taxon>
        <taxon>Dikarya</taxon>
        <taxon>Ascomycota</taxon>
        <taxon>Pezizomycotina</taxon>
        <taxon>Sordariomycetes</taxon>
        <taxon>Xylariomycetidae</taxon>
        <taxon>Xylariales</taxon>
        <taxon>Xylariaceae</taxon>
        <taxon>Xylaria</taxon>
    </lineage>
</organism>